<dbReference type="EMBL" id="CP133620">
    <property type="protein sequence ID" value="WMV45546.1"/>
    <property type="molecule type" value="Genomic_DNA"/>
</dbReference>
<proteinExistence type="predicted"/>
<dbReference type="AlphaFoldDB" id="A0AAF0UH58"/>
<evidence type="ECO:0000313" key="2">
    <source>
        <dbReference type="Proteomes" id="UP001234989"/>
    </source>
</evidence>
<evidence type="ECO:0000313" key="1">
    <source>
        <dbReference type="EMBL" id="WMV45546.1"/>
    </source>
</evidence>
<name>A0AAF0UH58_SOLVR</name>
<gene>
    <name evidence="1" type="ORF">MTR67_038931</name>
</gene>
<dbReference type="Proteomes" id="UP001234989">
    <property type="component" value="Chromosome 9"/>
</dbReference>
<accession>A0AAF0UH58</accession>
<protein>
    <recommendedName>
        <fullName evidence="3">Integrase core domain containing protein</fullName>
    </recommendedName>
</protein>
<sequence>MASLLQHMRPWMQRAVDEAEARIEKMIDDKSKSVHMWLDKFELRVLQRPQTQPTIYVTSFQSELDQLRAEVVALATQADIVPEVAPEIEANGVVLSALFGDEIFPHEPSRVARN</sequence>
<reference evidence="1" key="1">
    <citation type="submission" date="2023-08" db="EMBL/GenBank/DDBJ databases">
        <title>A de novo genome assembly of Solanum verrucosum Schlechtendal, a Mexican diploid species geographically isolated from the other diploid A-genome species in potato relatives.</title>
        <authorList>
            <person name="Hosaka K."/>
        </authorList>
    </citation>
    <scope>NUCLEOTIDE SEQUENCE</scope>
    <source>
        <tissue evidence="1">Young leaves</tissue>
    </source>
</reference>
<organism evidence="1 2">
    <name type="scientific">Solanum verrucosum</name>
    <dbReference type="NCBI Taxonomy" id="315347"/>
    <lineage>
        <taxon>Eukaryota</taxon>
        <taxon>Viridiplantae</taxon>
        <taxon>Streptophyta</taxon>
        <taxon>Embryophyta</taxon>
        <taxon>Tracheophyta</taxon>
        <taxon>Spermatophyta</taxon>
        <taxon>Magnoliopsida</taxon>
        <taxon>eudicotyledons</taxon>
        <taxon>Gunneridae</taxon>
        <taxon>Pentapetalae</taxon>
        <taxon>asterids</taxon>
        <taxon>lamiids</taxon>
        <taxon>Solanales</taxon>
        <taxon>Solanaceae</taxon>
        <taxon>Solanoideae</taxon>
        <taxon>Solaneae</taxon>
        <taxon>Solanum</taxon>
    </lineage>
</organism>
<evidence type="ECO:0008006" key="3">
    <source>
        <dbReference type="Google" id="ProtNLM"/>
    </source>
</evidence>
<keyword evidence="2" id="KW-1185">Reference proteome</keyword>